<dbReference type="AlphaFoldDB" id="A0A450U5Z3"/>
<evidence type="ECO:0000313" key="1">
    <source>
        <dbReference type="EMBL" id="VFJ86704.1"/>
    </source>
</evidence>
<proteinExistence type="predicted"/>
<sequence length="165" mass="18415">MKKALPEHPLSFYPASVPSGHDDWYNALFIPLLTFASESGVTSSNFALPMPGHVSSDQSEASLVLERNMGISVIYHSREESFFPWVEMTRRFGAIPRGARGLVSIFLAVLSWQRSHRGLITPDNERGSEIRLAKLRLESTDHDLALVKQNRCSVELDSFAKLSGK</sequence>
<dbReference type="EMBL" id="CAADFF010000004">
    <property type="protein sequence ID" value="VFJ86704.1"/>
    <property type="molecule type" value="Genomic_DNA"/>
</dbReference>
<protein>
    <submittedName>
        <fullName evidence="1">Uncharacterized protein</fullName>
    </submittedName>
</protein>
<reference evidence="1" key="1">
    <citation type="submission" date="2019-02" db="EMBL/GenBank/DDBJ databases">
        <authorList>
            <person name="Gruber-Vodicka R. H."/>
            <person name="Seah K. B. B."/>
        </authorList>
    </citation>
    <scope>NUCLEOTIDE SEQUENCE</scope>
    <source>
        <strain evidence="1">BECK_M7</strain>
    </source>
</reference>
<accession>A0A450U5Z3</accession>
<name>A0A450U5Z3_9GAMM</name>
<organism evidence="1">
    <name type="scientific">Candidatus Kentrum sp. LFY</name>
    <dbReference type="NCBI Taxonomy" id="2126342"/>
    <lineage>
        <taxon>Bacteria</taxon>
        <taxon>Pseudomonadati</taxon>
        <taxon>Pseudomonadota</taxon>
        <taxon>Gammaproteobacteria</taxon>
        <taxon>Candidatus Kentrum</taxon>
    </lineage>
</organism>
<gene>
    <name evidence="1" type="ORF">BECKLFY1418B_GA0070995_100440</name>
</gene>